<comment type="similarity">
    <text evidence="1">Belongs to the peptidase M24 family.</text>
</comment>
<evidence type="ECO:0000259" key="2">
    <source>
        <dbReference type="Pfam" id="PF00557"/>
    </source>
</evidence>
<name>A0A4P9YUM4_9FUNG</name>
<dbReference type="InterPro" id="IPR047113">
    <property type="entry name" value="PA2G4/ARX1"/>
</dbReference>
<dbReference type="InterPro" id="IPR036005">
    <property type="entry name" value="Creatinase/aminopeptidase-like"/>
</dbReference>
<feature type="non-terminal residue" evidence="3">
    <location>
        <position position="146"/>
    </location>
</feature>
<dbReference type="Gene3D" id="3.90.230.10">
    <property type="entry name" value="Creatinase/methionine aminopeptidase superfamily"/>
    <property type="match status" value="1"/>
</dbReference>
<keyword evidence="4" id="KW-1185">Reference proteome</keyword>
<evidence type="ECO:0000313" key="3">
    <source>
        <dbReference type="EMBL" id="RKP23733.1"/>
    </source>
</evidence>
<reference evidence="4" key="1">
    <citation type="journal article" date="2018" name="Nat. Microbiol.">
        <title>Leveraging single-cell genomics to expand the fungal tree of life.</title>
        <authorList>
            <person name="Ahrendt S.R."/>
            <person name="Quandt C.A."/>
            <person name="Ciobanu D."/>
            <person name="Clum A."/>
            <person name="Salamov A."/>
            <person name="Andreopoulos B."/>
            <person name="Cheng J.F."/>
            <person name="Woyke T."/>
            <person name="Pelin A."/>
            <person name="Henrissat B."/>
            <person name="Reynolds N.K."/>
            <person name="Benny G.L."/>
            <person name="Smith M.E."/>
            <person name="James T.Y."/>
            <person name="Grigoriev I.V."/>
        </authorList>
    </citation>
    <scope>NUCLEOTIDE SEQUENCE [LARGE SCALE GENOMIC DNA]</scope>
    <source>
        <strain evidence="4">Benny S71-1</strain>
    </source>
</reference>
<dbReference type="AlphaFoldDB" id="A0A4P9YUM4"/>
<evidence type="ECO:0000256" key="1">
    <source>
        <dbReference type="ARBA" id="ARBA00007319"/>
    </source>
</evidence>
<gene>
    <name evidence="3" type="ORF">SYNPS1DRAFT_24192</name>
</gene>
<dbReference type="EMBL" id="KZ990731">
    <property type="protein sequence ID" value="RKP23733.1"/>
    <property type="molecule type" value="Genomic_DNA"/>
</dbReference>
<proteinExistence type="inferred from homology"/>
<protein>
    <submittedName>
        <fullName evidence="3">Peptidase M24, structural domain-containing protein</fullName>
    </submittedName>
</protein>
<evidence type="ECO:0000313" key="4">
    <source>
        <dbReference type="Proteomes" id="UP000278143"/>
    </source>
</evidence>
<dbReference type="OrthoDB" id="5876363at2759"/>
<dbReference type="SUPFAM" id="SSF55920">
    <property type="entry name" value="Creatinase/aminopeptidase"/>
    <property type="match status" value="1"/>
</dbReference>
<organism evidence="3 4">
    <name type="scientific">Syncephalis pseudoplumigaleata</name>
    <dbReference type="NCBI Taxonomy" id="1712513"/>
    <lineage>
        <taxon>Eukaryota</taxon>
        <taxon>Fungi</taxon>
        <taxon>Fungi incertae sedis</taxon>
        <taxon>Zoopagomycota</taxon>
        <taxon>Zoopagomycotina</taxon>
        <taxon>Zoopagomycetes</taxon>
        <taxon>Zoopagales</taxon>
        <taxon>Piptocephalidaceae</taxon>
        <taxon>Syncephalis</taxon>
    </lineage>
</organism>
<feature type="domain" description="Peptidase M24" evidence="2">
    <location>
        <begin position="24"/>
        <end position="135"/>
    </location>
</feature>
<dbReference type="PANTHER" id="PTHR10804:SF11">
    <property type="entry name" value="PROLIFERATION-ASSOCIATED PROTEIN 2G4"/>
    <property type="match status" value="1"/>
</dbReference>
<accession>A0A4P9YUM4</accession>
<dbReference type="InterPro" id="IPR000994">
    <property type="entry name" value="Pept_M24"/>
</dbReference>
<dbReference type="PANTHER" id="PTHR10804">
    <property type="entry name" value="PROTEASE FAMILY M24 METHIONYL AMINOPEPTIDASE, AMINOPEPTIDASE P"/>
    <property type="match status" value="1"/>
</dbReference>
<sequence length="146" mass="15135">MSTVEKSDTAPVDTTINNSDVVTKYTKAADIANRALAQVIGACVVDAKLIDICKQGDEFIMNELKGVYTKGKIAKGVAFPTTITPNHLVCHLNPLPTDASADTAIAEGDVLKIVLGVQIDGFGAVTGHTLIVGASEDKPVTGAKAD</sequence>
<dbReference type="Pfam" id="PF00557">
    <property type="entry name" value="Peptidase_M24"/>
    <property type="match status" value="1"/>
</dbReference>
<dbReference type="Proteomes" id="UP000278143">
    <property type="component" value="Unassembled WGS sequence"/>
</dbReference>